<reference evidence="3 4" key="1">
    <citation type="journal article" date="2015" name="BMC Genomics">
        <title>Gene expression during zombie ant biting behavior reflects the complexity underlying fungal parasitic behavioral manipulation.</title>
        <authorList>
            <person name="de Bekker C."/>
            <person name="Ohm R.A."/>
            <person name="Loreto R.G."/>
            <person name="Sebastian A."/>
            <person name="Albert I."/>
            <person name="Merrow M."/>
            <person name="Brachmann A."/>
            <person name="Hughes D.P."/>
        </authorList>
    </citation>
    <scope>NUCLEOTIDE SEQUENCE [LARGE SCALE GENOMIC DNA]</scope>
    <source>
        <strain evidence="3 4">SC16a</strain>
    </source>
</reference>
<gene>
    <name evidence="3" type="ORF">XA68_17217</name>
</gene>
<keyword evidence="4" id="KW-1185">Reference proteome</keyword>
<dbReference type="Gene3D" id="2.60.120.600">
    <property type="entry name" value="Domain of unknown function DUF1214, C-terminal domain"/>
    <property type="match status" value="1"/>
</dbReference>
<sequence>MYGMVVPRILLRNHSSDLEAVHGIQDQIKVEKVSRSGPRLGPMLTNQLLGNGLLKPLAFQSPGSLGKDSAHNLLQVLSKVYQSNKPADPRDSYIVSRTLREAGVTCGFYDPPPGVDYALANRLISADLAAAERLLQPYNNGWFYFPDEYTADFGNHYTMRSRFAFRGYAPVVQSEAIYPEWIGNGSETLSLKGDECYIITFSGKPPVKGFWSLTLYNISSTFVANPLNRHSLGDQHPLTYSDGEPVYGRNNRTDPFAILLQPSDKAPPSNWTSNWLPTPAGGGAFAPMQPGKLTPDDSQQQEPHRNNPGCGKLDSMYGLGTDFSRP</sequence>
<dbReference type="SUPFAM" id="SSF160935">
    <property type="entry name" value="VPA0735-like"/>
    <property type="match status" value="1"/>
</dbReference>
<dbReference type="InterPro" id="IPR037049">
    <property type="entry name" value="DUF1214_C_sf"/>
</dbReference>
<dbReference type="Proteomes" id="UP000037136">
    <property type="component" value="Unassembled WGS sequence"/>
</dbReference>
<accession>A0A2A9PKQ9</accession>
<dbReference type="InterPro" id="IPR010621">
    <property type="entry name" value="DUF1214"/>
</dbReference>
<dbReference type="OrthoDB" id="2018906at2759"/>
<feature type="region of interest" description="Disordered" evidence="1">
    <location>
        <begin position="265"/>
        <end position="326"/>
    </location>
</feature>
<dbReference type="EMBL" id="LAZP02000069">
    <property type="protein sequence ID" value="PFH61492.1"/>
    <property type="molecule type" value="Genomic_DNA"/>
</dbReference>
<dbReference type="Pfam" id="PF06742">
    <property type="entry name" value="DUF1214"/>
    <property type="match status" value="1"/>
</dbReference>
<protein>
    <recommendedName>
        <fullName evidence="2">DUF1214 domain-containing protein</fullName>
    </recommendedName>
</protein>
<dbReference type="PANTHER" id="PTHR36509">
    <property type="entry name" value="BLL3101 PROTEIN"/>
    <property type="match status" value="1"/>
</dbReference>
<dbReference type="PANTHER" id="PTHR36509:SF2">
    <property type="entry name" value="BLL3101 PROTEIN"/>
    <property type="match status" value="1"/>
</dbReference>
<evidence type="ECO:0000259" key="2">
    <source>
        <dbReference type="Pfam" id="PF06742"/>
    </source>
</evidence>
<comment type="caution">
    <text evidence="3">The sequence shown here is derived from an EMBL/GenBank/DDBJ whole genome shotgun (WGS) entry which is preliminary data.</text>
</comment>
<reference evidence="3 4" key="2">
    <citation type="journal article" date="2017" name="Sci. Rep.">
        <title>Ant-infecting Ophiocordyceps genomes reveal a high diversity of potential behavioral manipulation genes and a possible major role for enterotoxins.</title>
        <authorList>
            <person name="de Bekker C."/>
            <person name="Ohm R.A."/>
            <person name="Evans H.C."/>
            <person name="Brachmann A."/>
            <person name="Hughes D.P."/>
        </authorList>
    </citation>
    <scope>NUCLEOTIDE SEQUENCE [LARGE SCALE GENOMIC DNA]</scope>
    <source>
        <strain evidence="3 4">SC16a</strain>
    </source>
</reference>
<feature type="domain" description="DUF1214" evidence="2">
    <location>
        <begin position="186"/>
        <end position="283"/>
    </location>
</feature>
<organism evidence="3 4">
    <name type="scientific">Ophiocordyceps unilateralis</name>
    <name type="common">Zombie-ant fungus</name>
    <name type="synonym">Torrubia unilateralis</name>
    <dbReference type="NCBI Taxonomy" id="268505"/>
    <lineage>
        <taxon>Eukaryota</taxon>
        <taxon>Fungi</taxon>
        <taxon>Dikarya</taxon>
        <taxon>Ascomycota</taxon>
        <taxon>Pezizomycotina</taxon>
        <taxon>Sordariomycetes</taxon>
        <taxon>Hypocreomycetidae</taxon>
        <taxon>Hypocreales</taxon>
        <taxon>Ophiocordycipitaceae</taxon>
        <taxon>Ophiocordyceps</taxon>
    </lineage>
</organism>
<evidence type="ECO:0000313" key="3">
    <source>
        <dbReference type="EMBL" id="PFH61492.1"/>
    </source>
</evidence>
<proteinExistence type="predicted"/>
<evidence type="ECO:0000256" key="1">
    <source>
        <dbReference type="SAM" id="MobiDB-lite"/>
    </source>
</evidence>
<evidence type="ECO:0000313" key="4">
    <source>
        <dbReference type="Proteomes" id="UP000037136"/>
    </source>
</evidence>
<dbReference type="AlphaFoldDB" id="A0A2A9PKQ9"/>
<name>A0A2A9PKQ9_OPHUN</name>